<feature type="domain" description="DUF4461" evidence="2">
    <location>
        <begin position="194"/>
        <end position="504"/>
    </location>
</feature>
<dbReference type="OMA" id="RYDCGCN"/>
<evidence type="ECO:0000259" key="2">
    <source>
        <dbReference type="Pfam" id="PF14688"/>
    </source>
</evidence>
<accession>B4Q170</accession>
<evidence type="ECO:0000259" key="1">
    <source>
        <dbReference type="Pfam" id="PF14687"/>
    </source>
</evidence>
<sequence length="508" mass="56807">MVTLRFLAPRRIVDYCRRLLSTDLVTALRPFYQAIQTDSLAHNPAEKRVNEESLRLLCSHLESLSGATGSCLPPDGQLEFYIPMGSGSGSGSGSDSGSQEAGGQVVVSRLVRVQVDRSLLDPRAVIRQILSSCKLLPLDKEQEQVKRGQEMEKELGKVLRKEPVRERVRPPQAPVQKNLSALRELFRDAQREHSLETWMRQALARSQASEVTTLRSKIEAIEGALVQQLGIRGTRYDCGCNMERYHDCLTTLQGLAEDPKVGKVTGQLGALRNRFVVFAPYTGISLEGDVMLFSGDSPSGWLAFLAEMRLHEEQLRLVPLYEKALSAVLLGIRIERRRVPDCPGCEARAYAGSLRRVIRAVSEHLKLEESVQELPPSLQDHQLAIVPDSDAPKVSQTGLFLAPASCSGPDLVEFICRNLDVASGRFSRYRRDIQVERQLWRQCQEELGLQRLSKDDSVTPDKMVVAIRHLLQSGIKSCRGLSLHITNYWSVPTDGIVCIPWDFMSRDK</sequence>
<reference evidence="3 4" key="2">
    <citation type="journal article" date="2007" name="PLoS Biol.">
        <title>Principles of genome evolution in the Drosophila melanogaster species group.</title>
        <authorList>
            <person name="Ranz J.M."/>
            <person name="Maurin D."/>
            <person name="Chan Y.S."/>
            <person name="von Grotthuss M."/>
            <person name="Hillier L.W."/>
            <person name="Roote J."/>
            <person name="Ashburner M."/>
            <person name="Bergman C.M."/>
        </authorList>
    </citation>
    <scope>NUCLEOTIDE SEQUENCE [LARGE SCALE GENOMIC DNA]</scope>
    <source>
        <strain evidence="4">Tai18E2 / Tucson 14021-0261.01</strain>
    </source>
</reference>
<evidence type="ECO:0000313" key="3">
    <source>
        <dbReference type="EMBL" id="EDX01377.1"/>
    </source>
</evidence>
<dbReference type="InterPro" id="IPR028031">
    <property type="entry name" value="DUF4460"/>
</dbReference>
<evidence type="ECO:0008006" key="5">
    <source>
        <dbReference type="Google" id="ProtNLM"/>
    </source>
</evidence>
<dbReference type="GO" id="GO:0005739">
    <property type="term" value="C:mitochondrion"/>
    <property type="evidence" value="ECO:0007669"/>
    <property type="project" value="TreeGrafter"/>
</dbReference>
<feature type="domain" description="DUF4460" evidence="1">
    <location>
        <begin position="16"/>
        <end position="135"/>
    </location>
</feature>
<gene>
    <name evidence="3" type="primary">Dyak\GE16256</name>
    <name evidence="3" type="synonym">dyak_GLEANR_17696</name>
    <name evidence="3" type="synonym">GE16256</name>
    <name evidence="3" type="ORF">Dyak_GE16256</name>
</gene>
<dbReference type="PhylomeDB" id="B4Q170"/>
<dbReference type="PANTHER" id="PTHR31596:SF1">
    <property type="entry name" value="T-CELL ACTIVATION INHIBITOR, MITOCHONDRIAL"/>
    <property type="match status" value="1"/>
</dbReference>
<dbReference type="KEGG" id="dya:Dyak_GE16256"/>
<keyword evidence="4" id="KW-1185">Reference proteome</keyword>
<dbReference type="Proteomes" id="UP000002282">
    <property type="component" value="Chromosome X"/>
</dbReference>
<name>B4Q170_DROYA</name>
<proteinExistence type="predicted"/>
<evidence type="ECO:0000313" key="4">
    <source>
        <dbReference type="Proteomes" id="UP000002282"/>
    </source>
</evidence>
<dbReference type="InterPro" id="IPR027989">
    <property type="entry name" value="DUF4461"/>
</dbReference>
<dbReference type="OrthoDB" id="4238at2759"/>
<dbReference type="PANTHER" id="PTHR31596">
    <property type="entry name" value="T-CELL ACTIVATION INHIBITOR, MITOCHONDRIAL"/>
    <property type="match status" value="1"/>
</dbReference>
<protein>
    <recommendedName>
        <fullName evidence="5">T-cell activation inhibitor, mitochondrial</fullName>
    </recommendedName>
</protein>
<dbReference type="AlphaFoldDB" id="B4Q170"/>
<dbReference type="eggNOG" id="ENOG502QTGC">
    <property type="taxonomic scope" value="Eukaryota"/>
</dbReference>
<dbReference type="InterPro" id="IPR027986">
    <property type="entry name" value="TCAIM"/>
</dbReference>
<dbReference type="Pfam" id="PF14688">
    <property type="entry name" value="DUF4461"/>
    <property type="match status" value="1"/>
</dbReference>
<dbReference type="HOGENOM" id="CLU_025230_0_0_1"/>
<reference evidence="3 4" key="1">
    <citation type="journal article" date="2007" name="Nature">
        <title>Evolution of genes and genomes on the Drosophila phylogeny.</title>
        <authorList>
            <consortium name="Drosophila 12 Genomes Consortium"/>
            <person name="Clark A.G."/>
            <person name="Eisen M.B."/>
            <person name="Smith D.R."/>
            <person name="Bergman C.M."/>
            <person name="Oliver B."/>
            <person name="Markow T.A."/>
            <person name="Kaufman T.C."/>
            <person name="Kellis M."/>
            <person name="Gelbart W."/>
            <person name="Iyer V.N."/>
            <person name="Pollard D.A."/>
            <person name="Sackton T.B."/>
            <person name="Larracuente A.M."/>
            <person name="Singh N.D."/>
            <person name="Abad J.P."/>
            <person name="Abt D.N."/>
            <person name="Adryan B."/>
            <person name="Aguade M."/>
            <person name="Akashi H."/>
            <person name="Anderson W.W."/>
            <person name="Aquadro C.F."/>
            <person name="Ardell D.H."/>
            <person name="Arguello R."/>
            <person name="Artieri C.G."/>
            <person name="Barbash D.A."/>
            <person name="Barker D."/>
            <person name="Barsanti P."/>
            <person name="Batterham P."/>
            <person name="Batzoglou S."/>
            <person name="Begun D."/>
            <person name="Bhutkar A."/>
            <person name="Blanco E."/>
            <person name="Bosak S.A."/>
            <person name="Bradley R.K."/>
            <person name="Brand A.D."/>
            <person name="Brent M.R."/>
            <person name="Brooks A.N."/>
            <person name="Brown R.H."/>
            <person name="Butlin R.K."/>
            <person name="Caggese C."/>
            <person name="Calvi B.R."/>
            <person name="Bernardo de Carvalho A."/>
            <person name="Caspi A."/>
            <person name="Castrezana S."/>
            <person name="Celniker S.E."/>
            <person name="Chang J.L."/>
            <person name="Chapple C."/>
            <person name="Chatterji S."/>
            <person name="Chinwalla A."/>
            <person name="Civetta A."/>
            <person name="Clifton S.W."/>
            <person name="Comeron J.M."/>
            <person name="Costello J.C."/>
            <person name="Coyne J.A."/>
            <person name="Daub J."/>
            <person name="David R.G."/>
            <person name="Delcher A.L."/>
            <person name="Delehaunty K."/>
            <person name="Do C.B."/>
            <person name="Ebling H."/>
            <person name="Edwards K."/>
            <person name="Eickbush T."/>
            <person name="Evans J.D."/>
            <person name="Filipski A."/>
            <person name="Findeiss S."/>
            <person name="Freyhult E."/>
            <person name="Fulton L."/>
            <person name="Fulton R."/>
            <person name="Garcia A.C."/>
            <person name="Gardiner A."/>
            <person name="Garfield D.A."/>
            <person name="Garvin B.E."/>
            <person name="Gibson G."/>
            <person name="Gilbert D."/>
            <person name="Gnerre S."/>
            <person name="Godfrey J."/>
            <person name="Good R."/>
            <person name="Gotea V."/>
            <person name="Gravely B."/>
            <person name="Greenberg A.J."/>
            <person name="Griffiths-Jones S."/>
            <person name="Gross S."/>
            <person name="Guigo R."/>
            <person name="Gustafson E.A."/>
            <person name="Haerty W."/>
            <person name="Hahn M.W."/>
            <person name="Halligan D.L."/>
            <person name="Halpern A.L."/>
            <person name="Halter G.M."/>
            <person name="Han M.V."/>
            <person name="Heger A."/>
            <person name="Hillier L."/>
            <person name="Hinrichs A.S."/>
            <person name="Holmes I."/>
            <person name="Hoskins R.A."/>
            <person name="Hubisz M.J."/>
            <person name="Hultmark D."/>
            <person name="Huntley M.A."/>
            <person name="Jaffe D.B."/>
            <person name="Jagadeeshan S."/>
            <person name="Jeck W.R."/>
            <person name="Johnson J."/>
            <person name="Jones C.D."/>
            <person name="Jordan W.C."/>
            <person name="Karpen G.H."/>
            <person name="Kataoka E."/>
            <person name="Keightley P.D."/>
            <person name="Kheradpour P."/>
            <person name="Kirkness E.F."/>
            <person name="Koerich L.B."/>
            <person name="Kristiansen K."/>
            <person name="Kudrna D."/>
            <person name="Kulathinal R.J."/>
            <person name="Kumar S."/>
            <person name="Kwok R."/>
            <person name="Lander E."/>
            <person name="Langley C.H."/>
            <person name="Lapoint R."/>
            <person name="Lazzaro B.P."/>
            <person name="Lee S.J."/>
            <person name="Levesque L."/>
            <person name="Li R."/>
            <person name="Lin C.F."/>
            <person name="Lin M.F."/>
            <person name="Lindblad-Toh K."/>
            <person name="Llopart A."/>
            <person name="Long M."/>
            <person name="Low L."/>
            <person name="Lozovsky E."/>
            <person name="Lu J."/>
            <person name="Luo M."/>
            <person name="Machado C.A."/>
            <person name="Makalowski W."/>
            <person name="Marzo M."/>
            <person name="Matsuda M."/>
            <person name="Matzkin L."/>
            <person name="McAllister B."/>
            <person name="McBride C.S."/>
            <person name="McKernan B."/>
            <person name="McKernan K."/>
            <person name="Mendez-Lago M."/>
            <person name="Minx P."/>
            <person name="Mollenhauer M.U."/>
            <person name="Montooth K."/>
            <person name="Mount S.M."/>
            <person name="Mu X."/>
            <person name="Myers E."/>
            <person name="Negre B."/>
            <person name="Newfeld S."/>
            <person name="Nielsen R."/>
            <person name="Noor M.A."/>
            <person name="O'Grady P."/>
            <person name="Pachter L."/>
            <person name="Papaceit M."/>
            <person name="Parisi M.J."/>
            <person name="Parisi M."/>
            <person name="Parts L."/>
            <person name="Pedersen J.S."/>
            <person name="Pesole G."/>
            <person name="Phillippy A.M."/>
            <person name="Ponting C.P."/>
            <person name="Pop M."/>
            <person name="Porcelli D."/>
            <person name="Powell J.R."/>
            <person name="Prohaska S."/>
            <person name="Pruitt K."/>
            <person name="Puig M."/>
            <person name="Quesneville H."/>
            <person name="Ram K.R."/>
            <person name="Rand D."/>
            <person name="Rasmussen M.D."/>
            <person name="Reed L.K."/>
            <person name="Reenan R."/>
            <person name="Reily A."/>
            <person name="Remington K.A."/>
            <person name="Rieger T.T."/>
            <person name="Ritchie M.G."/>
            <person name="Robin C."/>
            <person name="Rogers Y.H."/>
            <person name="Rohde C."/>
            <person name="Rozas J."/>
            <person name="Rubenfield M.J."/>
            <person name="Ruiz A."/>
            <person name="Russo S."/>
            <person name="Salzberg S.L."/>
            <person name="Sanchez-Gracia A."/>
            <person name="Saranga D.J."/>
            <person name="Sato H."/>
            <person name="Schaeffer S.W."/>
            <person name="Schatz M.C."/>
            <person name="Schlenke T."/>
            <person name="Schwartz R."/>
            <person name="Segarra C."/>
            <person name="Singh R.S."/>
            <person name="Sirot L."/>
            <person name="Sirota M."/>
            <person name="Sisneros N.B."/>
            <person name="Smith C.D."/>
            <person name="Smith T.F."/>
            <person name="Spieth J."/>
            <person name="Stage D.E."/>
            <person name="Stark A."/>
            <person name="Stephan W."/>
            <person name="Strausberg R.L."/>
            <person name="Strempel S."/>
            <person name="Sturgill D."/>
            <person name="Sutton G."/>
            <person name="Sutton G.G."/>
            <person name="Tao W."/>
            <person name="Teichmann S."/>
            <person name="Tobari Y.N."/>
            <person name="Tomimura Y."/>
            <person name="Tsolas J.M."/>
            <person name="Valente V.L."/>
            <person name="Venter E."/>
            <person name="Venter J.C."/>
            <person name="Vicario S."/>
            <person name="Vieira F.G."/>
            <person name="Vilella A.J."/>
            <person name="Villasante A."/>
            <person name="Walenz B."/>
            <person name="Wang J."/>
            <person name="Wasserman M."/>
            <person name="Watts T."/>
            <person name="Wilson D."/>
            <person name="Wilson R.K."/>
            <person name="Wing R.A."/>
            <person name="Wolfner M.F."/>
            <person name="Wong A."/>
            <person name="Wong G.K."/>
            <person name="Wu C.I."/>
            <person name="Wu G."/>
            <person name="Yamamoto D."/>
            <person name="Yang H.P."/>
            <person name="Yang S.P."/>
            <person name="Yorke J.A."/>
            <person name="Yoshida K."/>
            <person name="Zdobnov E."/>
            <person name="Zhang P."/>
            <person name="Zhang Y."/>
            <person name="Zimin A.V."/>
            <person name="Baldwin J."/>
            <person name="Abdouelleil A."/>
            <person name="Abdulkadir J."/>
            <person name="Abebe A."/>
            <person name="Abera B."/>
            <person name="Abreu J."/>
            <person name="Acer S.C."/>
            <person name="Aftuck L."/>
            <person name="Alexander A."/>
            <person name="An P."/>
            <person name="Anderson E."/>
            <person name="Anderson S."/>
            <person name="Arachi H."/>
            <person name="Azer M."/>
            <person name="Bachantsang P."/>
            <person name="Barry A."/>
            <person name="Bayul T."/>
            <person name="Berlin A."/>
            <person name="Bessette D."/>
            <person name="Bloom T."/>
            <person name="Blye J."/>
            <person name="Boguslavskiy L."/>
            <person name="Bonnet C."/>
            <person name="Boukhgalter B."/>
            <person name="Bourzgui I."/>
            <person name="Brown A."/>
            <person name="Cahill P."/>
            <person name="Channer S."/>
            <person name="Cheshatsang Y."/>
            <person name="Chuda L."/>
            <person name="Citroen M."/>
            <person name="Collymore A."/>
            <person name="Cooke P."/>
            <person name="Costello M."/>
            <person name="D'Aco K."/>
            <person name="Daza R."/>
            <person name="De Haan G."/>
            <person name="DeGray S."/>
            <person name="DeMaso C."/>
            <person name="Dhargay N."/>
            <person name="Dooley K."/>
            <person name="Dooley E."/>
            <person name="Doricent M."/>
            <person name="Dorje P."/>
            <person name="Dorjee K."/>
            <person name="Dupes A."/>
            <person name="Elong R."/>
            <person name="Falk J."/>
            <person name="Farina A."/>
            <person name="Faro S."/>
            <person name="Ferguson D."/>
            <person name="Fisher S."/>
            <person name="Foley C.D."/>
            <person name="Franke A."/>
            <person name="Friedrich D."/>
            <person name="Gadbois L."/>
            <person name="Gearin G."/>
            <person name="Gearin C.R."/>
            <person name="Giannoukos G."/>
            <person name="Goode T."/>
            <person name="Graham J."/>
            <person name="Grandbois E."/>
            <person name="Grewal S."/>
            <person name="Gyaltsen K."/>
            <person name="Hafez N."/>
            <person name="Hagos B."/>
            <person name="Hall J."/>
            <person name="Henson C."/>
            <person name="Hollinger A."/>
            <person name="Honan T."/>
            <person name="Huard M.D."/>
            <person name="Hughes L."/>
            <person name="Hurhula B."/>
            <person name="Husby M.E."/>
            <person name="Kamat A."/>
            <person name="Kanga B."/>
            <person name="Kashin S."/>
            <person name="Khazanovich D."/>
            <person name="Kisner P."/>
            <person name="Lance K."/>
            <person name="Lara M."/>
            <person name="Lee W."/>
            <person name="Lennon N."/>
            <person name="Letendre F."/>
            <person name="LeVine R."/>
            <person name="Lipovsky A."/>
            <person name="Liu X."/>
            <person name="Liu J."/>
            <person name="Liu S."/>
            <person name="Lokyitsang T."/>
            <person name="Lokyitsang Y."/>
            <person name="Lubonja R."/>
            <person name="Lui A."/>
            <person name="MacDonald P."/>
            <person name="Magnisalis V."/>
            <person name="Maru K."/>
            <person name="Matthews C."/>
            <person name="McCusker W."/>
            <person name="McDonough S."/>
            <person name="Mehta T."/>
            <person name="Meldrim J."/>
            <person name="Meneus L."/>
            <person name="Mihai O."/>
            <person name="Mihalev A."/>
            <person name="Mihova T."/>
            <person name="Mittelman R."/>
            <person name="Mlenga V."/>
            <person name="Montmayeur A."/>
            <person name="Mulrain L."/>
            <person name="Navidi A."/>
            <person name="Naylor J."/>
            <person name="Negash T."/>
            <person name="Nguyen T."/>
            <person name="Nguyen N."/>
            <person name="Nicol R."/>
            <person name="Norbu C."/>
            <person name="Norbu N."/>
            <person name="Novod N."/>
            <person name="O'Neill B."/>
            <person name="Osman S."/>
            <person name="Markiewicz E."/>
            <person name="Oyono O.L."/>
            <person name="Patti C."/>
            <person name="Phunkhang P."/>
            <person name="Pierre F."/>
            <person name="Priest M."/>
            <person name="Raghuraman S."/>
            <person name="Rege F."/>
            <person name="Reyes R."/>
            <person name="Rise C."/>
            <person name="Rogov P."/>
            <person name="Ross K."/>
            <person name="Ryan E."/>
            <person name="Settipalli S."/>
            <person name="Shea T."/>
            <person name="Sherpa N."/>
            <person name="Shi L."/>
            <person name="Shih D."/>
            <person name="Sparrow T."/>
            <person name="Spaulding J."/>
            <person name="Stalker J."/>
            <person name="Stange-Thomann N."/>
            <person name="Stavropoulos S."/>
            <person name="Stone C."/>
            <person name="Strader C."/>
            <person name="Tesfaye S."/>
            <person name="Thomson T."/>
            <person name="Thoulutsang Y."/>
            <person name="Thoulutsang D."/>
            <person name="Topham K."/>
            <person name="Topping I."/>
            <person name="Tsamla T."/>
            <person name="Vassiliev H."/>
            <person name="Vo A."/>
            <person name="Wangchuk T."/>
            <person name="Wangdi T."/>
            <person name="Weiand M."/>
            <person name="Wilkinson J."/>
            <person name="Wilson A."/>
            <person name="Yadav S."/>
            <person name="Young G."/>
            <person name="Yu Q."/>
            <person name="Zembek L."/>
            <person name="Zhong D."/>
            <person name="Zimmer A."/>
            <person name="Zwirko Z."/>
            <person name="Jaffe D.B."/>
            <person name="Alvarez P."/>
            <person name="Brockman W."/>
            <person name="Butler J."/>
            <person name="Chin C."/>
            <person name="Gnerre S."/>
            <person name="Grabherr M."/>
            <person name="Kleber M."/>
            <person name="Mauceli E."/>
            <person name="MacCallum I."/>
        </authorList>
    </citation>
    <scope>NUCLEOTIDE SEQUENCE [LARGE SCALE GENOMIC DNA]</scope>
    <source>
        <strain evidence="4">Tai18E2 / Tucson 14021-0261.01</strain>
    </source>
</reference>
<dbReference type="Pfam" id="PF14687">
    <property type="entry name" value="DUF4460"/>
    <property type="match status" value="1"/>
</dbReference>
<dbReference type="EMBL" id="CM000162">
    <property type="protein sequence ID" value="EDX01377.1"/>
    <property type="molecule type" value="Genomic_DNA"/>
</dbReference>
<organism evidence="3 4">
    <name type="scientific">Drosophila yakuba</name>
    <name type="common">Fruit fly</name>
    <dbReference type="NCBI Taxonomy" id="7245"/>
    <lineage>
        <taxon>Eukaryota</taxon>
        <taxon>Metazoa</taxon>
        <taxon>Ecdysozoa</taxon>
        <taxon>Arthropoda</taxon>
        <taxon>Hexapoda</taxon>
        <taxon>Insecta</taxon>
        <taxon>Pterygota</taxon>
        <taxon>Neoptera</taxon>
        <taxon>Endopterygota</taxon>
        <taxon>Diptera</taxon>
        <taxon>Brachycera</taxon>
        <taxon>Muscomorpha</taxon>
        <taxon>Ephydroidea</taxon>
        <taxon>Drosophilidae</taxon>
        <taxon>Drosophila</taxon>
        <taxon>Sophophora</taxon>
    </lineage>
</organism>